<organism evidence="1 2">
    <name type="scientific">Salinicoccus bachuensis</name>
    <dbReference type="NCBI Taxonomy" id="3136731"/>
    <lineage>
        <taxon>Bacteria</taxon>
        <taxon>Bacillati</taxon>
        <taxon>Bacillota</taxon>
        <taxon>Bacilli</taxon>
        <taxon>Bacillales</taxon>
        <taxon>Staphylococcaceae</taxon>
        <taxon>Salinicoccus</taxon>
    </lineage>
</organism>
<name>A0ABZ3IDC9_9STAP</name>
<dbReference type="EMBL" id="CP138333">
    <property type="protein sequence ID" value="XFH00989.1"/>
    <property type="molecule type" value="Genomic_DNA"/>
</dbReference>
<accession>A0ABZ3IDC9</accession>
<sequence>MPCSIPASSAGEAVTDEVISIINHFGRFARKLASMKTASNPKRALMTTS</sequence>
<protein>
    <submittedName>
        <fullName evidence="1">Uncharacterized protein</fullName>
    </submittedName>
</protein>
<evidence type="ECO:0000313" key="1">
    <source>
        <dbReference type="EMBL" id="XFH00989.1"/>
    </source>
</evidence>
<dbReference type="Proteomes" id="UP001455384">
    <property type="component" value="Chromosome"/>
</dbReference>
<evidence type="ECO:0000313" key="2">
    <source>
        <dbReference type="Proteomes" id="UP001455384"/>
    </source>
</evidence>
<reference evidence="2" key="1">
    <citation type="submission" date="2023-10" db="EMBL/GenBank/DDBJ databases">
        <title>Genome analysis and identification of Salinococcus sp. Bachu38 nov., a PGPR from the rhizosphere of Tamarix.</title>
        <authorList>
            <person name="Liang Z."/>
            <person name="Zhang X."/>
            <person name="Jia J."/>
            <person name="Chen X."/>
            <person name="Wang Y."/>
            <person name="Wang Q."/>
            <person name="Wang R."/>
        </authorList>
    </citation>
    <scope>NUCLEOTIDE SEQUENCE [LARGE SCALE GENOMIC DNA]</scope>
    <source>
        <strain evidence="2">Bachu38</strain>
    </source>
</reference>
<dbReference type="RefSeq" id="WP_373446056.1">
    <property type="nucleotide sequence ID" value="NZ_CP138333.2"/>
</dbReference>
<proteinExistence type="predicted"/>
<keyword evidence="2" id="KW-1185">Reference proteome</keyword>
<gene>
    <name evidence="1" type="ORF">RQP18_13335</name>
</gene>